<gene>
    <name evidence="2" type="ORF">KGD83_05020</name>
</gene>
<proteinExistence type="predicted"/>
<feature type="compositionally biased region" description="Basic and acidic residues" evidence="1">
    <location>
        <begin position="24"/>
        <end position="33"/>
    </location>
</feature>
<sequence length="114" mass="12823">MKFDIVHLDQDGEAPPPRTPLPERVPDRAERPPPHPGPRIQRSSEHMRLRARTDLTRVRSALNRMLHTVEAARAGSEPLAGSGPDGRPGSFRPEAFRSRSAPESHREQRQEESP</sequence>
<feature type="compositionally biased region" description="Basic and acidic residues" evidence="1">
    <location>
        <begin position="94"/>
        <end position="114"/>
    </location>
</feature>
<dbReference type="Proteomes" id="UP000678016">
    <property type="component" value="Chromosome"/>
</dbReference>
<organism evidence="2 3">
    <name type="scientific">Nocardiopsis akebiae</name>
    <dbReference type="NCBI Taxonomy" id="2831968"/>
    <lineage>
        <taxon>Bacteria</taxon>
        <taxon>Bacillati</taxon>
        <taxon>Actinomycetota</taxon>
        <taxon>Actinomycetes</taxon>
        <taxon>Streptosporangiales</taxon>
        <taxon>Nocardiopsidaceae</taxon>
        <taxon>Nocardiopsis</taxon>
    </lineage>
</organism>
<name>A0ABX8C684_9ACTN</name>
<keyword evidence="3" id="KW-1185">Reference proteome</keyword>
<protein>
    <submittedName>
        <fullName evidence="2">Uncharacterized protein</fullName>
    </submittedName>
</protein>
<dbReference type="RefSeq" id="WP_212642746.1">
    <property type="nucleotide sequence ID" value="NZ_CP074132.1"/>
</dbReference>
<evidence type="ECO:0000313" key="2">
    <source>
        <dbReference type="EMBL" id="QUX29930.1"/>
    </source>
</evidence>
<dbReference type="EMBL" id="CP074132">
    <property type="protein sequence ID" value="QUX29930.1"/>
    <property type="molecule type" value="Genomic_DNA"/>
</dbReference>
<feature type="region of interest" description="Disordered" evidence="1">
    <location>
        <begin position="69"/>
        <end position="114"/>
    </location>
</feature>
<evidence type="ECO:0000256" key="1">
    <source>
        <dbReference type="SAM" id="MobiDB-lite"/>
    </source>
</evidence>
<feature type="region of interest" description="Disordered" evidence="1">
    <location>
        <begin position="1"/>
        <end position="50"/>
    </location>
</feature>
<feature type="compositionally biased region" description="Basic and acidic residues" evidence="1">
    <location>
        <begin position="1"/>
        <end position="10"/>
    </location>
</feature>
<accession>A0ABX8C684</accession>
<evidence type="ECO:0000313" key="3">
    <source>
        <dbReference type="Proteomes" id="UP000678016"/>
    </source>
</evidence>
<reference evidence="3" key="1">
    <citation type="submission" date="2021-05" db="EMBL/GenBank/DDBJ databases">
        <title>Direct Submission.</title>
        <authorList>
            <person name="Li K."/>
            <person name="Gao J."/>
        </authorList>
    </citation>
    <scope>NUCLEOTIDE SEQUENCE [LARGE SCALE GENOMIC DNA]</scope>
    <source>
        <strain evidence="3">HDS12</strain>
    </source>
</reference>